<dbReference type="InterPro" id="IPR016186">
    <property type="entry name" value="C-type_lectin-like/link_sf"/>
</dbReference>
<dbReference type="Pfam" id="PF00059">
    <property type="entry name" value="Lectin_C"/>
    <property type="match status" value="1"/>
</dbReference>
<accession>A0AA36C532</accession>
<evidence type="ECO:0000313" key="2">
    <source>
        <dbReference type="EMBL" id="CAJ0559332.1"/>
    </source>
</evidence>
<dbReference type="PANTHER" id="PTHR22803">
    <property type="entry name" value="MANNOSE, PHOSPHOLIPASE, LECTIN RECEPTOR RELATED"/>
    <property type="match status" value="1"/>
</dbReference>
<dbReference type="PROSITE" id="PS50041">
    <property type="entry name" value="C_TYPE_LECTIN_2"/>
    <property type="match status" value="1"/>
</dbReference>
<evidence type="ECO:0000259" key="1">
    <source>
        <dbReference type="PROSITE" id="PS50041"/>
    </source>
</evidence>
<feature type="non-terminal residue" evidence="2">
    <location>
        <position position="225"/>
    </location>
</feature>
<sequence>MLVFLALIFTTSFAFCPLDSERDSSGEYCYSVCPYKWTHIQAMAHCKNFAQADASIHNAFDNVALGPPCDDEWLYSAKLKSCYKRIGNFSGITWQQARAECQAFGADLTSIHSDEENRIVVELADTYLDIQLNYANWTTAATWIGGYRTGPKATDFAWTDGSKFDYTHWAYTEPDNKDGQQPHVHVLTTRQNLYNNDDSKYLNKWDDIYDNVRGYNAICKKKSNS</sequence>
<organism evidence="2 3">
    <name type="scientific">Mesorhabditis spiculigera</name>
    <dbReference type="NCBI Taxonomy" id="96644"/>
    <lineage>
        <taxon>Eukaryota</taxon>
        <taxon>Metazoa</taxon>
        <taxon>Ecdysozoa</taxon>
        <taxon>Nematoda</taxon>
        <taxon>Chromadorea</taxon>
        <taxon>Rhabditida</taxon>
        <taxon>Rhabditina</taxon>
        <taxon>Rhabditomorpha</taxon>
        <taxon>Rhabditoidea</taxon>
        <taxon>Rhabditidae</taxon>
        <taxon>Mesorhabditinae</taxon>
        <taxon>Mesorhabditis</taxon>
    </lineage>
</organism>
<name>A0AA36C532_9BILA</name>
<gene>
    <name evidence="2" type="ORF">MSPICULIGERA_LOCUS1238</name>
</gene>
<comment type="caution">
    <text evidence="2">The sequence shown here is derived from an EMBL/GenBank/DDBJ whole genome shotgun (WGS) entry which is preliminary data.</text>
</comment>
<dbReference type="SUPFAM" id="SSF56436">
    <property type="entry name" value="C-type lectin-like"/>
    <property type="match status" value="1"/>
</dbReference>
<dbReference type="Gene3D" id="3.10.100.10">
    <property type="entry name" value="Mannose-Binding Protein A, subunit A"/>
    <property type="match status" value="1"/>
</dbReference>
<protein>
    <recommendedName>
        <fullName evidence="1">C-type lectin domain-containing protein</fullName>
    </recommendedName>
</protein>
<dbReference type="SMART" id="SM00034">
    <property type="entry name" value="CLECT"/>
    <property type="match status" value="1"/>
</dbReference>
<feature type="domain" description="C-type lectin" evidence="1">
    <location>
        <begin position="82"/>
        <end position="207"/>
    </location>
</feature>
<dbReference type="Proteomes" id="UP001177023">
    <property type="component" value="Unassembled WGS sequence"/>
</dbReference>
<dbReference type="EMBL" id="CATQJA010000333">
    <property type="protein sequence ID" value="CAJ0559332.1"/>
    <property type="molecule type" value="Genomic_DNA"/>
</dbReference>
<dbReference type="AlphaFoldDB" id="A0AA36C532"/>
<evidence type="ECO:0000313" key="3">
    <source>
        <dbReference type="Proteomes" id="UP001177023"/>
    </source>
</evidence>
<reference evidence="2" key="1">
    <citation type="submission" date="2023-06" db="EMBL/GenBank/DDBJ databases">
        <authorList>
            <person name="Delattre M."/>
        </authorList>
    </citation>
    <scope>NUCLEOTIDE SEQUENCE</scope>
    <source>
        <strain evidence="2">AF72</strain>
    </source>
</reference>
<dbReference type="InterPro" id="IPR050111">
    <property type="entry name" value="C-type_lectin/snaclec_domain"/>
</dbReference>
<dbReference type="InterPro" id="IPR016187">
    <property type="entry name" value="CTDL_fold"/>
</dbReference>
<dbReference type="InterPro" id="IPR001304">
    <property type="entry name" value="C-type_lectin-like"/>
</dbReference>
<proteinExistence type="predicted"/>
<keyword evidence="3" id="KW-1185">Reference proteome</keyword>